<dbReference type="InterPro" id="IPR025929">
    <property type="entry name" value="INSIG_fam"/>
</dbReference>
<evidence type="ECO:0000256" key="3">
    <source>
        <dbReference type="ARBA" id="ARBA00022692"/>
    </source>
</evidence>
<sequence length="415" mass="45165">MSQSKLDHNYTPFETKFAMADDGPPLIRPIPRRPFALSLKSLTPPQDDDEDYDSPSDELLLARFRHELHTTNFLSPDYSPPASATAISRPQSFQNLTSSTLAGIYSPTASTHHDGLNDHSELHTPWGTGAETPVKRRESVDEATYELMRDRSHLPHRRTLYSAAEAAPIRQPSTAVGTAFSLVSRAGLLFALGVGYGVLVTHFHNEQGLGPIVEGSSIIKPGNNRRYLAFWGVAGVVLGALQPWFDKFWEETIGLDKVEVDSDGKEAVPSTDWALVMRAIGAFVGIVFAIRKLAWTSTMQLSATLALVNPLLWWLIDRSQPGFVLSAGVALVGSISLLGVDSEMMPAPATSLVRNSSTDADLSLMLGGLASQETIETGIWMLSVLFCSSLCFGNIGRRLAWGESAVARGRWGGMR</sequence>
<comment type="subcellular location">
    <subcellularLocation>
        <location evidence="1">Endoplasmic reticulum membrane</location>
        <topology evidence="1">Multi-pass membrane protein</topology>
    </subcellularLocation>
</comment>
<keyword evidence="6 8" id="KW-0472">Membrane</keyword>
<feature type="region of interest" description="Disordered" evidence="7">
    <location>
        <begin position="1"/>
        <end position="25"/>
    </location>
</feature>
<comment type="similarity">
    <text evidence="2">Belongs to the INSIG family.</text>
</comment>
<evidence type="ECO:0000256" key="6">
    <source>
        <dbReference type="ARBA" id="ARBA00023136"/>
    </source>
</evidence>
<gene>
    <name evidence="9" type="ORF">PT974_10483</name>
</gene>
<organism evidence="9 10">
    <name type="scientific">Cladobotryum mycophilum</name>
    <dbReference type="NCBI Taxonomy" id="491253"/>
    <lineage>
        <taxon>Eukaryota</taxon>
        <taxon>Fungi</taxon>
        <taxon>Dikarya</taxon>
        <taxon>Ascomycota</taxon>
        <taxon>Pezizomycotina</taxon>
        <taxon>Sordariomycetes</taxon>
        <taxon>Hypocreomycetidae</taxon>
        <taxon>Hypocreales</taxon>
        <taxon>Hypocreaceae</taxon>
        <taxon>Cladobotryum</taxon>
    </lineage>
</organism>
<keyword evidence="3 8" id="KW-0812">Transmembrane</keyword>
<dbReference type="PANTHER" id="PTHR15301:SF3">
    <property type="entry name" value="PROTEIN NSG1-RELATED"/>
    <property type="match status" value="1"/>
</dbReference>
<comment type="caution">
    <text evidence="9">The sequence shown here is derived from an EMBL/GenBank/DDBJ whole genome shotgun (WGS) entry which is preliminary data.</text>
</comment>
<accession>A0ABR0SB12</accession>
<protein>
    <submittedName>
        <fullName evidence="9">Insulin-induced gene 2-like protein</fullName>
    </submittedName>
</protein>
<evidence type="ECO:0000313" key="10">
    <source>
        <dbReference type="Proteomes" id="UP001338125"/>
    </source>
</evidence>
<feature type="transmembrane region" description="Helical" evidence="8">
    <location>
        <begin position="297"/>
        <end position="316"/>
    </location>
</feature>
<evidence type="ECO:0000256" key="5">
    <source>
        <dbReference type="ARBA" id="ARBA00022989"/>
    </source>
</evidence>
<keyword evidence="10" id="KW-1185">Reference proteome</keyword>
<name>A0ABR0SB12_9HYPO</name>
<evidence type="ECO:0000256" key="2">
    <source>
        <dbReference type="ARBA" id="ARBA00007475"/>
    </source>
</evidence>
<evidence type="ECO:0000256" key="1">
    <source>
        <dbReference type="ARBA" id="ARBA00004477"/>
    </source>
</evidence>
<reference evidence="9 10" key="1">
    <citation type="submission" date="2024-01" db="EMBL/GenBank/DDBJ databases">
        <title>Complete genome of Cladobotryum mycophilum ATHUM6906.</title>
        <authorList>
            <person name="Christinaki A.C."/>
            <person name="Myridakis A.I."/>
            <person name="Kouvelis V.N."/>
        </authorList>
    </citation>
    <scope>NUCLEOTIDE SEQUENCE [LARGE SCALE GENOMIC DNA]</scope>
    <source>
        <strain evidence="9 10">ATHUM6906</strain>
    </source>
</reference>
<keyword evidence="4" id="KW-0256">Endoplasmic reticulum</keyword>
<evidence type="ECO:0000256" key="7">
    <source>
        <dbReference type="SAM" id="MobiDB-lite"/>
    </source>
</evidence>
<feature type="transmembrane region" description="Helical" evidence="8">
    <location>
        <begin position="322"/>
        <end position="340"/>
    </location>
</feature>
<proteinExistence type="inferred from homology"/>
<keyword evidence="5 8" id="KW-1133">Transmembrane helix</keyword>
<dbReference type="Proteomes" id="UP001338125">
    <property type="component" value="Unassembled WGS sequence"/>
</dbReference>
<dbReference type="PANTHER" id="PTHR15301">
    <property type="entry name" value="INSULIN-INDUCED GENE 1"/>
    <property type="match status" value="1"/>
</dbReference>
<evidence type="ECO:0000313" key="9">
    <source>
        <dbReference type="EMBL" id="KAK5988985.1"/>
    </source>
</evidence>
<feature type="transmembrane region" description="Helical" evidence="8">
    <location>
        <begin position="227"/>
        <end position="245"/>
    </location>
</feature>
<dbReference type="Pfam" id="PF07281">
    <property type="entry name" value="INSIG"/>
    <property type="match status" value="1"/>
</dbReference>
<evidence type="ECO:0000256" key="4">
    <source>
        <dbReference type="ARBA" id="ARBA00022824"/>
    </source>
</evidence>
<dbReference type="EMBL" id="JAVFKD010000015">
    <property type="protein sequence ID" value="KAK5988985.1"/>
    <property type="molecule type" value="Genomic_DNA"/>
</dbReference>
<evidence type="ECO:0000256" key="8">
    <source>
        <dbReference type="SAM" id="Phobius"/>
    </source>
</evidence>